<feature type="transmembrane region" description="Helical" evidence="3">
    <location>
        <begin position="633"/>
        <end position="657"/>
    </location>
</feature>
<dbReference type="Gene3D" id="2.10.50.10">
    <property type="entry name" value="Tumor Necrosis Factor Receptor, subunit A, domain 2"/>
    <property type="match status" value="1"/>
</dbReference>
<feature type="region of interest" description="Disordered" evidence="2">
    <location>
        <begin position="475"/>
        <end position="497"/>
    </location>
</feature>
<organism evidence="4 5">
    <name type="scientific">Merluccius polli</name>
    <name type="common">Benguela hake</name>
    <name type="synonym">Merluccius cadenati</name>
    <dbReference type="NCBI Taxonomy" id="89951"/>
    <lineage>
        <taxon>Eukaryota</taxon>
        <taxon>Metazoa</taxon>
        <taxon>Chordata</taxon>
        <taxon>Craniata</taxon>
        <taxon>Vertebrata</taxon>
        <taxon>Euteleostomi</taxon>
        <taxon>Actinopterygii</taxon>
        <taxon>Neopterygii</taxon>
        <taxon>Teleostei</taxon>
        <taxon>Neoteleostei</taxon>
        <taxon>Acanthomorphata</taxon>
        <taxon>Zeiogadaria</taxon>
        <taxon>Gadariae</taxon>
        <taxon>Gadiformes</taxon>
        <taxon>Gadoidei</taxon>
        <taxon>Merlucciidae</taxon>
        <taxon>Merluccius</taxon>
    </lineage>
</organism>
<keyword evidence="3" id="KW-0472">Membrane</keyword>
<feature type="compositionally biased region" description="Basic and acidic residues" evidence="2">
    <location>
        <begin position="1276"/>
        <end position="1295"/>
    </location>
</feature>
<feature type="region of interest" description="Disordered" evidence="2">
    <location>
        <begin position="1150"/>
        <end position="1176"/>
    </location>
</feature>
<evidence type="ECO:0000256" key="1">
    <source>
        <dbReference type="SAM" id="Coils"/>
    </source>
</evidence>
<comment type="caution">
    <text evidence="4">The sequence shown here is derived from an EMBL/GenBank/DDBJ whole genome shotgun (WGS) entry which is preliminary data.</text>
</comment>
<keyword evidence="3" id="KW-0812">Transmembrane</keyword>
<dbReference type="SMART" id="SM01411">
    <property type="entry name" value="Ephrin_rec_like"/>
    <property type="match status" value="3"/>
</dbReference>
<evidence type="ECO:0000313" key="4">
    <source>
        <dbReference type="EMBL" id="KAK0146511.1"/>
    </source>
</evidence>
<keyword evidence="5" id="KW-1185">Reference proteome</keyword>
<evidence type="ECO:0000256" key="2">
    <source>
        <dbReference type="SAM" id="MobiDB-lite"/>
    </source>
</evidence>
<dbReference type="EMBL" id="JAOPHQ010002570">
    <property type="protein sequence ID" value="KAK0146511.1"/>
    <property type="molecule type" value="Genomic_DNA"/>
</dbReference>
<proteinExistence type="predicted"/>
<name>A0AA47P129_MERPO</name>
<protein>
    <submittedName>
        <fullName evidence="4">Uncharacterized protein</fullName>
    </submittedName>
</protein>
<dbReference type="PANTHER" id="PTHR46104">
    <property type="entry name" value="GENE 9195-RELATED-RELATED"/>
    <property type="match status" value="1"/>
</dbReference>
<accession>A0AA47P129</accession>
<gene>
    <name evidence="4" type="ORF">N1851_014174</name>
</gene>
<keyword evidence="3" id="KW-1133">Transmembrane helix</keyword>
<evidence type="ECO:0000256" key="3">
    <source>
        <dbReference type="SAM" id="Phobius"/>
    </source>
</evidence>
<feature type="coiled-coil region" evidence="1">
    <location>
        <begin position="751"/>
        <end position="803"/>
    </location>
</feature>
<dbReference type="PANTHER" id="PTHR46104:SF1">
    <property type="entry name" value="GENE 9195-RELATED"/>
    <property type="match status" value="1"/>
</dbReference>
<dbReference type="Proteomes" id="UP001174136">
    <property type="component" value="Unassembled WGS sequence"/>
</dbReference>
<feature type="region of interest" description="Disordered" evidence="2">
    <location>
        <begin position="705"/>
        <end position="734"/>
    </location>
</feature>
<feature type="compositionally biased region" description="Basic and acidic residues" evidence="2">
    <location>
        <begin position="475"/>
        <end position="492"/>
    </location>
</feature>
<feature type="compositionally biased region" description="Polar residues" evidence="2">
    <location>
        <begin position="1229"/>
        <end position="1239"/>
    </location>
</feature>
<evidence type="ECO:0000313" key="5">
    <source>
        <dbReference type="Proteomes" id="UP001174136"/>
    </source>
</evidence>
<sequence>MTSCAPGDPELHLCPAGHYCDGLAGSDARGGPQECPTYTYRATPGAGGRSDCHPCPPGSYCNTTASWESTQPQSLISLTGARCDGLHQPPLPTWVLVQWGGSSHFVPGRNQEEPPWSCSTQPVCGVREAVPGRLVLRRADRRAHSLPQSCRFPYYCPANSSSAHSCEGGSAPVNTTGLRGSKSSCCRVCEGGTYRSHSSPTPHCLPCPPGYYCPQGAESYHGNPCPLGHMCPAGATRPTPCPPGSFGNLSRAGREEECHACPAGTFNHLPAQKACFPCGSSSTAVEGSSSCTCTGKNRAFQHSDGSCLCRIGFIFYNELDFKSSSADSQLDCQPEVNTRCAAGQVRLAVSRECVSPSLYSCNVTCGPLGGTVDVEMGICQCERYVSSEELCNSSCLSRLPQLSAQLSADGQLILSLKQMDRRLWVRNGIDILGPDVHLKNIGKVHVVQFGPDGVFGWIFTDRTLISQFLSDPGNRLDNKDRSKRATETKVNEGHTPAPLPRIPNPIACLSPGDMIVFQLTINHTDRSLSHFPVYHKDHLFNSNPDWDFGAFRRLQVLVKQTHFNSTRFAHVFLETGKYVLVDAAVPEWSVVVVVSDTGTECDPRAAMFQPQTPAQLVRSGIVKQNRLNLLPDWGVIVAVLSLLLLLVVVLTSIALVLRPTKAKLMLQWRNKPRWRSLGEPCCPVEYRPNGDRSVDSSDSTFLMETATPPNCGDRLGSRGVGEGAEAEEPAVSKGGASERFDLEEFNVKTLYDKLEDQNLHLASQLARHRKDTQEFYRNICQQADALQNLLENMDTKKLSLLKELGLDTMKSKLCTDAGGEREKQADASVALLGAVLGSVEALVLRLTGEGWQNPDLPSPQHCLDNTECDEYGQTSDAHVCDPQDLSKLVAITPLSRTLQDIQQSLQNLTSADPVVIDQAIIEDQPLQLIPVALDNLPPQHSAIFLFGCQVMRLLGKCPLFPPVLLLLAKSIPVSSASSAGGLLAHCSGDFYFDTSNQILYLSEAKLQHVGQFIATILQSMAYVASGSQPQIFMRALHQAISALSLQLFKVSFKFDQSENSEAPRWSQHGTLPGDFLNIRLPNEEQFTDHLLASRLQKYKLFKLEQLIGDLKRGPQTAEQTNMGKVSSIEEEIDRMNESFLQLSLQLQKRGQTHTQRWETHTSPDHAARPGPAGAELPALCRNGTILLELKRRYVSQRLDELQIALEESRPCQRRHSPSRDGAKMDHTATDSYTAQQGQGKLNPGPDDPHHHDNGVLSECPDDPHHRDDGALSECPDDPHHRDDRCCDRSSKSIDQ</sequence>
<keyword evidence="1" id="KW-0175">Coiled coil</keyword>
<feature type="compositionally biased region" description="Basic and acidic residues" evidence="2">
    <location>
        <begin position="1155"/>
        <end position="1167"/>
    </location>
</feature>
<feature type="compositionally biased region" description="Basic and acidic residues" evidence="2">
    <location>
        <begin position="1217"/>
        <end position="1228"/>
    </location>
</feature>
<reference evidence="4" key="1">
    <citation type="journal article" date="2023" name="Front. Mar. Sci.">
        <title>A new Merluccius polli reference genome to investigate the effects of global change in West African waters.</title>
        <authorList>
            <person name="Mateo J.L."/>
            <person name="Blanco-Fernandez C."/>
            <person name="Garcia-Vazquez E."/>
            <person name="Machado-Schiaffino G."/>
        </authorList>
    </citation>
    <scope>NUCLEOTIDE SEQUENCE</scope>
    <source>
        <strain evidence="4">C29</strain>
        <tissue evidence="4">Fin</tissue>
    </source>
</reference>
<feature type="region of interest" description="Disordered" evidence="2">
    <location>
        <begin position="1209"/>
        <end position="1295"/>
    </location>
</feature>